<dbReference type="STRING" id="1611254.A0A2G5UDM1"/>
<dbReference type="OrthoDB" id="541276at2759"/>
<evidence type="ECO:0000313" key="7">
    <source>
        <dbReference type="EMBL" id="PIC37563.1"/>
    </source>
</evidence>
<feature type="domain" description="Protein kinase" evidence="6">
    <location>
        <begin position="11"/>
        <end position="265"/>
    </location>
</feature>
<dbReference type="PROSITE" id="PS50011">
    <property type="entry name" value="PROTEIN_KINASE_DOM"/>
    <property type="match status" value="1"/>
</dbReference>
<protein>
    <recommendedName>
        <fullName evidence="6">Protein kinase domain-containing protein</fullName>
    </recommendedName>
</protein>
<dbReference type="EMBL" id="PDUG01000004">
    <property type="protein sequence ID" value="PIC37563.1"/>
    <property type="molecule type" value="Genomic_DNA"/>
</dbReference>
<keyword evidence="4" id="KW-0723">Serine/threonine-protein kinase</keyword>
<keyword evidence="4" id="KW-0808">Transferase</keyword>
<evidence type="ECO:0000256" key="3">
    <source>
        <dbReference type="PROSITE-ProRule" id="PRU10141"/>
    </source>
</evidence>
<dbReference type="GO" id="GO:0005737">
    <property type="term" value="C:cytoplasm"/>
    <property type="evidence" value="ECO:0007669"/>
    <property type="project" value="TreeGrafter"/>
</dbReference>
<accession>A0A2G5UDM1</accession>
<dbReference type="InterPro" id="IPR017441">
    <property type="entry name" value="Protein_kinase_ATP_BS"/>
</dbReference>
<dbReference type="Pfam" id="PF00069">
    <property type="entry name" value="Pkinase"/>
    <property type="match status" value="1"/>
</dbReference>
<evidence type="ECO:0000256" key="4">
    <source>
        <dbReference type="RuleBase" id="RU000304"/>
    </source>
</evidence>
<comment type="similarity">
    <text evidence="4">Belongs to the protein kinase superfamily.</text>
</comment>
<feature type="compositionally biased region" description="Acidic residues" evidence="5">
    <location>
        <begin position="276"/>
        <end position="290"/>
    </location>
</feature>
<dbReference type="PANTHER" id="PTHR24346">
    <property type="entry name" value="MAP/MICROTUBULE AFFINITY-REGULATING KINASE"/>
    <property type="match status" value="1"/>
</dbReference>
<keyword evidence="8" id="KW-1185">Reference proteome</keyword>
<evidence type="ECO:0000256" key="1">
    <source>
        <dbReference type="ARBA" id="ARBA00022741"/>
    </source>
</evidence>
<name>A0A2G5UDM1_9PELO</name>
<dbReference type="Proteomes" id="UP000230233">
    <property type="component" value="Chromosome IV"/>
</dbReference>
<keyword evidence="4" id="KW-0418">Kinase</keyword>
<dbReference type="GO" id="GO:0035556">
    <property type="term" value="P:intracellular signal transduction"/>
    <property type="evidence" value="ECO:0007669"/>
    <property type="project" value="TreeGrafter"/>
</dbReference>
<dbReference type="InterPro" id="IPR000719">
    <property type="entry name" value="Prot_kinase_dom"/>
</dbReference>
<dbReference type="SUPFAM" id="SSF56112">
    <property type="entry name" value="Protein kinase-like (PK-like)"/>
    <property type="match status" value="1"/>
</dbReference>
<dbReference type="Gene3D" id="1.10.510.10">
    <property type="entry name" value="Transferase(Phosphotransferase) domain 1"/>
    <property type="match status" value="1"/>
</dbReference>
<dbReference type="GO" id="GO:0005524">
    <property type="term" value="F:ATP binding"/>
    <property type="evidence" value="ECO:0007669"/>
    <property type="project" value="UniProtKB-UniRule"/>
</dbReference>
<dbReference type="SMART" id="SM00220">
    <property type="entry name" value="S_TKc"/>
    <property type="match status" value="1"/>
</dbReference>
<evidence type="ECO:0000256" key="5">
    <source>
        <dbReference type="SAM" id="MobiDB-lite"/>
    </source>
</evidence>
<proteinExistence type="inferred from homology"/>
<sequence length="490" mass="55641">MCTTIESSPSFTVSKILGQGAFGEVSLVTMADNPSQMVALKTITQSPVAEEEFKIHYFLSADKGHENLVKMFFMHNQGTQSLFFMEYVSGGTLENRIGRNGMKVSEARGFFRQLLTGVGYLHFKGVVHMDIKPENLLVAEDGILKIADFGLAASFQSPEGTEIPVLGQQGTPMYAAPEVWVQKTVGPQVDTWSMGVTLLKMLTGATSWNVAYSTDHKYRQLMEELKVEPYWMCMKKNVADVFRSIFQEDPEKRATLSCLENNEWVKKEKKGRETIWEDEDDEEQVEEDPEAEYHQQQEQAEVTDSDPDVAYHEEQEEEAPEACQYSWHGSEELEEAVEHQCDWTDAEGFNNPDEQQAEQWAWYRQQEWEHGEDTDGSEDLEIDVVGIEDDSEEVEIDVVGEWQKAEDTEGSEDSGDLEVDVVGIDDDSDDFEIDVVGIEDDSEDLEIDVVGTDEEEDVSEVKPSNPLKRHHVNYEDQVEQAAKRWGYDNC</sequence>
<dbReference type="GO" id="GO:0004674">
    <property type="term" value="F:protein serine/threonine kinase activity"/>
    <property type="evidence" value="ECO:0007669"/>
    <property type="project" value="UniProtKB-KW"/>
</dbReference>
<dbReference type="PROSITE" id="PS00107">
    <property type="entry name" value="PROTEIN_KINASE_ATP"/>
    <property type="match status" value="1"/>
</dbReference>
<dbReference type="AlphaFoldDB" id="A0A2G5UDM1"/>
<feature type="binding site" evidence="3">
    <location>
        <position position="41"/>
    </location>
    <ligand>
        <name>ATP</name>
        <dbReference type="ChEBI" id="CHEBI:30616"/>
    </ligand>
</feature>
<reference evidence="8" key="1">
    <citation type="submission" date="2017-10" db="EMBL/GenBank/DDBJ databases">
        <title>Rapid genome shrinkage in a self-fertile nematode reveals novel sperm competition proteins.</title>
        <authorList>
            <person name="Yin D."/>
            <person name="Schwarz E.M."/>
            <person name="Thomas C.G."/>
            <person name="Felde R.L."/>
            <person name="Korf I.F."/>
            <person name="Cutter A.D."/>
            <person name="Schartner C.M."/>
            <person name="Ralston E.J."/>
            <person name="Meyer B.J."/>
            <person name="Haag E.S."/>
        </authorList>
    </citation>
    <scope>NUCLEOTIDE SEQUENCE [LARGE SCALE GENOMIC DNA]</scope>
    <source>
        <strain evidence="8">JU1422</strain>
    </source>
</reference>
<feature type="region of interest" description="Disordered" evidence="5">
    <location>
        <begin position="269"/>
        <end position="323"/>
    </location>
</feature>
<gene>
    <name evidence="7" type="primary">Cnig_chr_IV.g16148</name>
    <name evidence="7" type="ORF">B9Z55_016148</name>
</gene>
<dbReference type="InterPro" id="IPR008271">
    <property type="entry name" value="Ser/Thr_kinase_AS"/>
</dbReference>
<dbReference type="PANTHER" id="PTHR24346:SF30">
    <property type="entry name" value="MATERNAL EMBRYONIC LEUCINE ZIPPER KINASE"/>
    <property type="match status" value="1"/>
</dbReference>
<keyword evidence="2 3" id="KW-0067">ATP-binding</keyword>
<evidence type="ECO:0000256" key="2">
    <source>
        <dbReference type="ARBA" id="ARBA00022840"/>
    </source>
</evidence>
<organism evidence="7 8">
    <name type="scientific">Caenorhabditis nigoni</name>
    <dbReference type="NCBI Taxonomy" id="1611254"/>
    <lineage>
        <taxon>Eukaryota</taxon>
        <taxon>Metazoa</taxon>
        <taxon>Ecdysozoa</taxon>
        <taxon>Nematoda</taxon>
        <taxon>Chromadorea</taxon>
        <taxon>Rhabditida</taxon>
        <taxon>Rhabditina</taxon>
        <taxon>Rhabditomorpha</taxon>
        <taxon>Rhabditoidea</taxon>
        <taxon>Rhabditidae</taxon>
        <taxon>Peloderinae</taxon>
        <taxon>Caenorhabditis</taxon>
    </lineage>
</organism>
<comment type="caution">
    <text evidence="7">The sequence shown here is derived from an EMBL/GenBank/DDBJ whole genome shotgun (WGS) entry which is preliminary data.</text>
</comment>
<dbReference type="PROSITE" id="PS00108">
    <property type="entry name" value="PROTEIN_KINASE_ST"/>
    <property type="match status" value="1"/>
</dbReference>
<evidence type="ECO:0000259" key="6">
    <source>
        <dbReference type="PROSITE" id="PS50011"/>
    </source>
</evidence>
<keyword evidence="1 3" id="KW-0547">Nucleotide-binding</keyword>
<evidence type="ECO:0000313" key="8">
    <source>
        <dbReference type="Proteomes" id="UP000230233"/>
    </source>
</evidence>
<dbReference type="InterPro" id="IPR011009">
    <property type="entry name" value="Kinase-like_dom_sf"/>
</dbReference>